<dbReference type="GO" id="GO:0016740">
    <property type="term" value="F:transferase activity"/>
    <property type="evidence" value="ECO:0007669"/>
    <property type="project" value="UniProtKB-KW"/>
</dbReference>
<dbReference type="GO" id="GO:0018104">
    <property type="term" value="P:peptidoglycan-protein cross-linking"/>
    <property type="evidence" value="ECO:0007669"/>
    <property type="project" value="TreeGrafter"/>
</dbReference>
<dbReference type="GO" id="GO:0008360">
    <property type="term" value="P:regulation of cell shape"/>
    <property type="evidence" value="ECO:0007669"/>
    <property type="project" value="UniProtKB-UniRule"/>
</dbReference>
<evidence type="ECO:0000256" key="4">
    <source>
        <dbReference type="ARBA" id="ARBA00022984"/>
    </source>
</evidence>
<gene>
    <name evidence="8" type="ORF">A2153_06030</name>
</gene>
<dbReference type="PANTHER" id="PTHR30582:SF2">
    <property type="entry name" value="L,D-TRANSPEPTIDASE YCIB-RELATED"/>
    <property type="match status" value="1"/>
</dbReference>
<reference evidence="8 9" key="1">
    <citation type="journal article" date="2016" name="Nat. Commun.">
        <title>Thousands of microbial genomes shed light on interconnected biogeochemical processes in an aquifer system.</title>
        <authorList>
            <person name="Anantharaman K."/>
            <person name="Brown C.T."/>
            <person name="Hug L.A."/>
            <person name="Sharon I."/>
            <person name="Castelle C.J."/>
            <person name="Probst A.J."/>
            <person name="Thomas B.C."/>
            <person name="Singh A."/>
            <person name="Wilkins M.J."/>
            <person name="Karaoz U."/>
            <person name="Brodie E.L."/>
            <person name="Williams K.H."/>
            <person name="Hubbard S.S."/>
            <person name="Banfield J.F."/>
        </authorList>
    </citation>
    <scope>NUCLEOTIDE SEQUENCE [LARGE SCALE GENOMIC DNA]</scope>
</reference>
<dbReference type="Proteomes" id="UP000177396">
    <property type="component" value="Unassembled WGS sequence"/>
</dbReference>
<dbReference type="AlphaFoldDB" id="A0A1F5YJC2"/>
<dbReference type="InterPro" id="IPR038063">
    <property type="entry name" value="Transpep_catalytic_dom"/>
</dbReference>
<dbReference type="Pfam" id="PF03734">
    <property type="entry name" value="YkuD"/>
    <property type="match status" value="1"/>
</dbReference>
<protein>
    <recommendedName>
        <fullName evidence="7">L,D-TPase catalytic domain-containing protein</fullName>
    </recommendedName>
</protein>
<dbReference type="InterPro" id="IPR050979">
    <property type="entry name" value="LD-transpeptidase"/>
</dbReference>
<evidence type="ECO:0000256" key="6">
    <source>
        <dbReference type="PROSITE-ProRule" id="PRU01373"/>
    </source>
</evidence>
<keyword evidence="4 6" id="KW-0573">Peptidoglycan synthesis</keyword>
<dbReference type="EMBL" id="MFJB01000024">
    <property type="protein sequence ID" value="OGG00309.1"/>
    <property type="molecule type" value="Genomic_DNA"/>
</dbReference>
<evidence type="ECO:0000256" key="2">
    <source>
        <dbReference type="ARBA" id="ARBA00022679"/>
    </source>
</evidence>
<dbReference type="Gene3D" id="2.40.440.10">
    <property type="entry name" value="L,D-transpeptidase catalytic domain-like"/>
    <property type="match status" value="1"/>
</dbReference>
<dbReference type="GO" id="GO:0005576">
    <property type="term" value="C:extracellular region"/>
    <property type="evidence" value="ECO:0007669"/>
    <property type="project" value="TreeGrafter"/>
</dbReference>
<accession>A0A1F5YJC2</accession>
<evidence type="ECO:0000256" key="1">
    <source>
        <dbReference type="ARBA" id="ARBA00004752"/>
    </source>
</evidence>
<dbReference type="CDD" id="cd16913">
    <property type="entry name" value="YkuD_like"/>
    <property type="match status" value="1"/>
</dbReference>
<dbReference type="InterPro" id="IPR005490">
    <property type="entry name" value="LD_TPept_cat_dom"/>
</dbReference>
<evidence type="ECO:0000313" key="8">
    <source>
        <dbReference type="EMBL" id="OGG00309.1"/>
    </source>
</evidence>
<evidence type="ECO:0000313" key="9">
    <source>
        <dbReference type="Proteomes" id="UP000177396"/>
    </source>
</evidence>
<sequence>MIIIARILFVIFVYLSSLIFAPPSIAQIYTTEKLITVDITSQTLTAWEGGKIQHKTKVSTGMKLTPTAKGSFKIYVKYPVKDMKGPSPYKNIYPKGFYHLKNVPNIMYFYQGYAIHGAYWHNNFGRPASHGCVNVPLASAEWLFNFASVGTRVEVF</sequence>
<keyword evidence="5 6" id="KW-0961">Cell wall biogenesis/degradation</keyword>
<evidence type="ECO:0000256" key="3">
    <source>
        <dbReference type="ARBA" id="ARBA00022960"/>
    </source>
</evidence>
<dbReference type="SUPFAM" id="SSF141523">
    <property type="entry name" value="L,D-transpeptidase catalytic domain-like"/>
    <property type="match status" value="1"/>
</dbReference>
<dbReference type="PANTHER" id="PTHR30582">
    <property type="entry name" value="L,D-TRANSPEPTIDASE"/>
    <property type="match status" value="1"/>
</dbReference>
<keyword evidence="2" id="KW-0808">Transferase</keyword>
<feature type="active site" description="Nucleophile" evidence="6">
    <location>
        <position position="132"/>
    </location>
</feature>
<evidence type="ECO:0000256" key="5">
    <source>
        <dbReference type="ARBA" id="ARBA00023316"/>
    </source>
</evidence>
<dbReference type="PROSITE" id="PS52029">
    <property type="entry name" value="LD_TPASE"/>
    <property type="match status" value="1"/>
</dbReference>
<name>A0A1F5YJC2_9BACT</name>
<evidence type="ECO:0000259" key="7">
    <source>
        <dbReference type="PROSITE" id="PS52029"/>
    </source>
</evidence>
<organism evidence="8 9">
    <name type="scientific">Candidatus Gottesmanbacteria bacterium RBG_16_38_7b</name>
    <dbReference type="NCBI Taxonomy" id="1798372"/>
    <lineage>
        <taxon>Bacteria</taxon>
        <taxon>Candidatus Gottesmaniibacteriota</taxon>
    </lineage>
</organism>
<comment type="pathway">
    <text evidence="1 6">Cell wall biogenesis; peptidoglycan biosynthesis.</text>
</comment>
<dbReference type="GO" id="GO:0071555">
    <property type="term" value="P:cell wall organization"/>
    <property type="evidence" value="ECO:0007669"/>
    <property type="project" value="UniProtKB-UniRule"/>
</dbReference>
<dbReference type="GO" id="GO:0071972">
    <property type="term" value="F:peptidoglycan L,D-transpeptidase activity"/>
    <property type="evidence" value="ECO:0007669"/>
    <property type="project" value="TreeGrafter"/>
</dbReference>
<proteinExistence type="predicted"/>
<dbReference type="UniPathway" id="UPA00219"/>
<feature type="active site" description="Proton donor/acceptor" evidence="6">
    <location>
        <position position="116"/>
    </location>
</feature>
<comment type="caution">
    <text evidence="8">The sequence shown here is derived from an EMBL/GenBank/DDBJ whole genome shotgun (WGS) entry which is preliminary data.</text>
</comment>
<keyword evidence="3 6" id="KW-0133">Cell shape</keyword>
<feature type="domain" description="L,D-TPase catalytic" evidence="7">
    <location>
        <begin position="33"/>
        <end position="156"/>
    </location>
</feature>